<dbReference type="Gene3D" id="3.40.50.2300">
    <property type="match status" value="1"/>
</dbReference>
<dbReference type="SUPFAM" id="SSF52172">
    <property type="entry name" value="CheY-like"/>
    <property type="match status" value="1"/>
</dbReference>
<proteinExistence type="predicted"/>
<feature type="non-terminal residue" evidence="3">
    <location>
        <position position="245"/>
    </location>
</feature>
<dbReference type="InterPro" id="IPR036866">
    <property type="entry name" value="RibonucZ/Hydroxyglut_hydro"/>
</dbReference>
<dbReference type="CDD" id="cd07715">
    <property type="entry name" value="TaR3-like_MBL-fold"/>
    <property type="match status" value="1"/>
</dbReference>
<accession>A0A382BKW3</accession>
<dbReference type="PANTHER" id="PTHR44591">
    <property type="entry name" value="STRESS RESPONSE REGULATOR PROTEIN 1"/>
    <property type="match status" value="1"/>
</dbReference>
<evidence type="ECO:0000259" key="2">
    <source>
        <dbReference type="PROSITE" id="PS50110"/>
    </source>
</evidence>
<dbReference type="InterPro" id="IPR001279">
    <property type="entry name" value="Metallo-B-lactamas"/>
</dbReference>
<protein>
    <recommendedName>
        <fullName evidence="2">Response regulatory domain-containing protein</fullName>
    </recommendedName>
</protein>
<dbReference type="Pfam" id="PF00072">
    <property type="entry name" value="Response_reg"/>
    <property type="match status" value="1"/>
</dbReference>
<evidence type="ECO:0000256" key="1">
    <source>
        <dbReference type="ARBA" id="ARBA00022553"/>
    </source>
</evidence>
<organism evidence="3">
    <name type="scientific">marine metagenome</name>
    <dbReference type="NCBI Taxonomy" id="408172"/>
    <lineage>
        <taxon>unclassified sequences</taxon>
        <taxon>metagenomes</taxon>
        <taxon>ecological metagenomes</taxon>
    </lineage>
</organism>
<dbReference type="SMART" id="SM00448">
    <property type="entry name" value="REC"/>
    <property type="match status" value="1"/>
</dbReference>
<dbReference type="Pfam" id="PF00753">
    <property type="entry name" value="Lactamase_B"/>
    <property type="match status" value="1"/>
</dbReference>
<feature type="domain" description="Response regulatory" evidence="2">
    <location>
        <begin position="6"/>
        <end position="122"/>
    </location>
</feature>
<dbReference type="PANTHER" id="PTHR44591:SF3">
    <property type="entry name" value="RESPONSE REGULATORY DOMAIN-CONTAINING PROTEIN"/>
    <property type="match status" value="1"/>
</dbReference>
<evidence type="ECO:0000313" key="3">
    <source>
        <dbReference type="EMBL" id="SVB14470.1"/>
    </source>
</evidence>
<dbReference type="EMBL" id="UINC01030301">
    <property type="protein sequence ID" value="SVB14470.1"/>
    <property type="molecule type" value="Genomic_DNA"/>
</dbReference>
<reference evidence="3" key="1">
    <citation type="submission" date="2018-05" db="EMBL/GenBank/DDBJ databases">
        <authorList>
            <person name="Lanie J.A."/>
            <person name="Ng W.-L."/>
            <person name="Kazmierczak K.M."/>
            <person name="Andrzejewski T.M."/>
            <person name="Davidsen T.M."/>
            <person name="Wayne K.J."/>
            <person name="Tettelin H."/>
            <person name="Glass J.I."/>
            <person name="Rusch D."/>
            <person name="Podicherti R."/>
            <person name="Tsui H.-C.T."/>
            <person name="Winkler M.E."/>
        </authorList>
    </citation>
    <scope>NUCLEOTIDE SEQUENCE</scope>
</reference>
<name>A0A382BKW3_9ZZZZ</name>
<dbReference type="PROSITE" id="PS50110">
    <property type="entry name" value="RESPONSE_REGULATORY"/>
    <property type="match status" value="1"/>
</dbReference>
<keyword evidence="1" id="KW-0597">Phosphoprotein</keyword>
<dbReference type="InterPro" id="IPR001789">
    <property type="entry name" value="Sig_transdc_resp-reg_receiver"/>
</dbReference>
<dbReference type="Gene3D" id="3.60.15.10">
    <property type="entry name" value="Ribonuclease Z/Hydroxyacylglutathione hydrolase-like"/>
    <property type="match status" value="1"/>
</dbReference>
<dbReference type="GO" id="GO:0000160">
    <property type="term" value="P:phosphorelay signal transduction system"/>
    <property type="evidence" value="ECO:0007669"/>
    <property type="project" value="InterPro"/>
</dbReference>
<gene>
    <name evidence="3" type="ORF">METZ01_LOCUS167324</name>
</gene>
<dbReference type="SUPFAM" id="SSF56281">
    <property type="entry name" value="Metallo-hydrolase/oxidoreductase"/>
    <property type="match status" value="1"/>
</dbReference>
<dbReference type="AlphaFoldDB" id="A0A382BKW3"/>
<dbReference type="InterPro" id="IPR011006">
    <property type="entry name" value="CheY-like_superfamily"/>
</dbReference>
<dbReference type="InterPro" id="IPR050595">
    <property type="entry name" value="Bact_response_regulator"/>
</dbReference>
<sequence>MDSPPYILLSEDSDVLAMTMTATLRDAGFEVDRAADGEQCLEMARARPPDVLLLDLMMPKLDEMQVLEQLRSDPQTKRMAIIICSAKDYKTEIEQTSEMGAVNFLAKPVQRKQLVEAVAAALGSSGVESTAQVGETRQVAAYDPQIRSTTATTFRLWGTRGSIPVSGPDYVRHGGNTTCLEVVHGDTHILFDAGSGIRDAGRALAASGPRQLHLFITHTHWDHIQGFPFFAPAYIPGFEIDIHAP</sequence>